<gene>
    <name evidence="2" type="ORF">L596_029999</name>
</gene>
<feature type="transmembrane region" description="Helical" evidence="1">
    <location>
        <begin position="82"/>
        <end position="103"/>
    </location>
</feature>
<comment type="caution">
    <text evidence="2">The sequence shown here is derived from an EMBL/GenBank/DDBJ whole genome shotgun (WGS) entry which is preliminary data.</text>
</comment>
<dbReference type="AlphaFoldDB" id="A0A4U5LRF3"/>
<dbReference type="EMBL" id="AZBU02000013">
    <property type="protein sequence ID" value="TKR58571.1"/>
    <property type="molecule type" value="Genomic_DNA"/>
</dbReference>
<protein>
    <submittedName>
        <fullName evidence="2">Uncharacterized protein</fullName>
    </submittedName>
</protein>
<dbReference type="OrthoDB" id="5907941at2759"/>
<keyword evidence="1" id="KW-0812">Transmembrane</keyword>
<evidence type="ECO:0000313" key="3">
    <source>
        <dbReference type="Proteomes" id="UP000298663"/>
    </source>
</evidence>
<keyword evidence="1" id="KW-0472">Membrane</keyword>
<reference evidence="2 3" key="1">
    <citation type="journal article" date="2015" name="Genome Biol.">
        <title>Comparative genomics of Steinernema reveals deeply conserved gene regulatory networks.</title>
        <authorList>
            <person name="Dillman A.R."/>
            <person name="Macchietto M."/>
            <person name="Porter C.F."/>
            <person name="Rogers A."/>
            <person name="Williams B."/>
            <person name="Antoshechkin I."/>
            <person name="Lee M.M."/>
            <person name="Goodwin Z."/>
            <person name="Lu X."/>
            <person name="Lewis E.E."/>
            <person name="Goodrich-Blair H."/>
            <person name="Stock S.P."/>
            <person name="Adams B.J."/>
            <person name="Sternberg P.W."/>
            <person name="Mortazavi A."/>
        </authorList>
    </citation>
    <scope>NUCLEOTIDE SEQUENCE [LARGE SCALE GENOMIC DNA]</scope>
    <source>
        <strain evidence="2 3">ALL</strain>
    </source>
</reference>
<name>A0A4U5LRF3_STECR</name>
<evidence type="ECO:0000256" key="1">
    <source>
        <dbReference type="SAM" id="Phobius"/>
    </source>
</evidence>
<feature type="transmembrane region" description="Helical" evidence="1">
    <location>
        <begin position="51"/>
        <end position="75"/>
    </location>
</feature>
<dbReference type="CDD" id="cd00637">
    <property type="entry name" value="7tm_classA_rhodopsin-like"/>
    <property type="match status" value="1"/>
</dbReference>
<feature type="transmembrane region" description="Helical" evidence="1">
    <location>
        <begin position="123"/>
        <end position="142"/>
    </location>
</feature>
<dbReference type="Proteomes" id="UP000298663">
    <property type="component" value="Unassembled WGS sequence"/>
</dbReference>
<dbReference type="SUPFAM" id="SSF81321">
    <property type="entry name" value="Family A G protein-coupled receptor-like"/>
    <property type="match status" value="1"/>
</dbReference>
<feature type="transmembrane region" description="Helical" evidence="1">
    <location>
        <begin position="162"/>
        <end position="187"/>
    </location>
</feature>
<feature type="transmembrane region" description="Helical" evidence="1">
    <location>
        <begin position="214"/>
        <end position="239"/>
    </location>
</feature>
<evidence type="ECO:0000313" key="2">
    <source>
        <dbReference type="EMBL" id="TKR58571.1"/>
    </source>
</evidence>
<accession>A0A4U5LRF3</accession>
<sequence length="357" mass="40527">MEIISGEKCSSFACLRYRSPQPARRPTSPSHWCERAQTTRGIETMPSELQVIGIILISTCFGGFIWYLNVLVALFKVTKKHYSFILITTQCSTDLWLLVQFFLRGVALTFGQSFPKFSSRFYVFLYNFGWFPSLILVTVIAFNRMHLVVSPLLHERTWTKRVIITVTVASVASGILIDVVFCFGLPAQDLAYNTFVPASFVSDFDDDEAEGVELVFWVHLGIHVFTIGPSMAVYVFSILDTIYAKFWAKEASTLFTLNSDRQWEGQKRLWIICFFNFTPFLGPFLQAILSPSDEDNIKLILATTFFGVANATFCSVLLILLSREVRQNLLINPFRRKISTFSKTVFVSSAAVANRSH</sequence>
<keyword evidence="1" id="KW-1133">Transmembrane helix</keyword>
<reference evidence="2 3" key="2">
    <citation type="journal article" date="2019" name="G3 (Bethesda)">
        <title>Hybrid Assembly of the Genome of the Entomopathogenic Nematode Steinernema carpocapsae Identifies the X-Chromosome.</title>
        <authorList>
            <person name="Serra L."/>
            <person name="Macchietto M."/>
            <person name="Macias-Munoz A."/>
            <person name="McGill C.J."/>
            <person name="Rodriguez I.M."/>
            <person name="Rodriguez B."/>
            <person name="Murad R."/>
            <person name="Mortazavi A."/>
        </authorList>
    </citation>
    <scope>NUCLEOTIDE SEQUENCE [LARGE SCALE GENOMIC DNA]</scope>
    <source>
        <strain evidence="2 3">ALL</strain>
    </source>
</reference>
<proteinExistence type="predicted"/>
<feature type="transmembrane region" description="Helical" evidence="1">
    <location>
        <begin position="300"/>
        <end position="321"/>
    </location>
</feature>
<keyword evidence="3" id="KW-1185">Reference proteome</keyword>
<dbReference type="Gene3D" id="1.20.1070.10">
    <property type="entry name" value="Rhodopsin 7-helix transmembrane proteins"/>
    <property type="match status" value="1"/>
</dbReference>
<feature type="transmembrane region" description="Helical" evidence="1">
    <location>
        <begin position="269"/>
        <end position="288"/>
    </location>
</feature>
<organism evidence="2 3">
    <name type="scientific">Steinernema carpocapsae</name>
    <name type="common">Entomopathogenic nematode</name>
    <dbReference type="NCBI Taxonomy" id="34508"/>
    <lineage>
        <taxon>Eukaryota</taxon>
        <taxon>Metazoa</taxon>
        <taxon>Ecdysozoa</taxon>
        <taxon>Nematoda</taxon>
        <taxon>Chromadorea</taxon>
        <taxon>Rhabditida</taxon>
        <taxon>Tylenchina</taxon>
        <taxon>Panagrolaimomorpha</taxon>
        <taxon>Strongyloidoidea</taxon>
        <taxon>Steinernematidae</taxon>
        <taxon>Steinernema</taxon>
    </lineage>
</organism>